<dbReference type="Proteomes" id="UP001225644">
    <property type="component" value="Unassembled WGS sequence"/>
</dbReference>
<evidence type="ECO:0000259" key="2">
    <source>
        <dbReference type="PROSITE" id="PS51371"/>
    </source>
</evidence>
<comment type="caution">
    <text evidence="3">The sequence shown here is derived from an EMBL/GenBank/DDBJ whole genome shotgun (WGS) entry which is preliminary data.</text>
</comment>
<organism evidence="3 4">
    <name type="scientific">Desulfofundulus luciae</name>
    <dbReference type="NCBI Taxonomy" id="74702"/>
    <lineage>
        <taxon>Bacteria</taxon>
        <taxon>Bacillati</taxon>
        <taxon>Bacillota</taxon>
        <taxon>Clostridia</taxon>
        <taxon>Eubacteriales</taxon>
        <taxon>Peptococcaceae</taxon>
        <taxon>Desulfofundulus</taxon>
    </lineage>
</organism>
<evidence type="ECO:0000256" key="1">
    <source>
        <dbReference type="PROSITE-ProRule" id="PRU00703"/>
    </source>
</evidence>
<keyword evidence="4" id="KW-1185">Reference proteome</keyword>
<accession>A0ABU0AY85</accession>
<dbReference type="Gene3D" id="3.10.580.10">
    <property type="entry name" value="CBS-domain"/>
    <property type="match status" value="1"/>
</dbReference>
<sequence>MEKKVGDIMVPIVEFATVPAESTVKDAVAALKACRGYPLVLVLENDRAAGMVGLKEVLRGLDPVMFKKATYGGWTINPGWREPVLFTGHIQERCAALAERPVKEIMIPLPRQLRARDGIVKAAHIILSTGQEPVPVWQEDRLVGMVGMKEIFAEMVRELDRTRGGSRSKVIFADQFRRKAGVVTKNYP</sequence>
<dbReference type="SUPFAM" id="SSF54631">
    <property type="entry name" value="CBS-domain pair"/>
    <property type="match status" value="1"/>
</dbReference>
<dbReference type="Pfam" id="PF00571">
    <property type="entry name" value="CBS"/>
    <property type="match status" value="1"/>
</dbReference>
<gene>
    <name evidence="3" type="ORF">J2Z49_000084</name>
</gene>
<keyword evidence="1" id="KW-0129">CBS domain</keyword>
<name>A0ABU0AY85_9FIRM</name>
<proteinExistence type="predicted"/>
<dbReference type="RefSeq" id="WP_307398835.1">
    <property type="nucleotide sequence ID" value="NZ_JAUSUX010000001.1"/>
</dbReference>
<reference evidence="3 4" key="1">
    <citation type="submission" date="2023-07" db="EMBL/GenBank/DDBJ databases">
        <title>Genomic Encyclopedia of Type Strains, Phase IV (KMG-IV): sequencing the most valuable type-strain genomes for metagenomic binning, comparative biology and taxonomic classification.</title>
        <authorList>
            <person name="Goeker M."/>
        </authorList>
    </citation>
    <scope>NUCLEOTIDE SEQUENCE [LARGE SCALE GENOMIC DNA]</scope>
    <source>
        <strain evidence="3 4">DSM 12396</strain>
    </source>
</reference>
<feature type="domain" description="CBS" evidence="2">
    <location>
        <begin position="9"/>
        <end position="70"/>
    </location>
</feature>
<feature type="domain" description="CBS" evidence="2">
    <location>
        <begin position="106"/>
        <end position="161"/>
    </location>
</feature>
<dbReference type="PROSITE" id="PS51371">
    <property type="entry name" value="CBS"/>
    <property type="match status" value="2"/>
</dbReference>
<dbReference type="EMBL" id="JAUSUX010000001">
    <property type="protein sequence ID" value="MDQ0284994.1"/>
    <property type="molecule type" value="Genomic_DNA"/>
</dbReference>
<protein>
    <submittedName>
        <fullName evidence="3">CBS domain containing-hemolysin-like protein</fullName>
    </submittedName>
</protein>
<evidence type="ECO:0000313" key="3">
    <source>
        <dbReference type="EMBL" id="MDQ0284994.1"/>
    </source>
</evidence>
<dbReference type="InterPro" id="IPR000644">
    <property type="entry name" value="CBS_dom"/>
</dbReference>
<dbReference type="InterPro" id="IPR046342">
    <property type="entry name" value="CBS_dom_sf"/>
</dbReference>
<evidence type="ECO:0000313" key="4">
    <source>
        <dbReference type="Proteomes" id="UP001225644"/>
    </source>
</evidence>